<feature type="compositionally biased region" description="Basic residues" evidence="1">
    <location>
        <begin position="126"/>
        <end position="135"/>
    </location>
</feature>
<dbReference type="Proteomes" id="UP000037660">
    <property type="component" value="Unassembled WGS sequence"/>
</dbReference>
<accession>A0A0K8NVH9</accession>
<keyword evidence="2" id="KW-0812">Transmembrane</keyword>
<sequence>MLLACLAIALGVLLLEAAWLGWRGRLRPVAAELAAGAALLGAFGSHLLGAPWPVPAAALAVGGLAHALAMRRALARPRAAAEPARELRGGRAGTGPQAPAPSNRAARAAARAPGGGRSGAPAAAGRRARARRRKASDRAGSVRRGGQPGVPTT</sequence>
<evidence type="ECO:0000313" key="3">
    <source>
        <dbReference type="EMBL" id="GAP34397.1"/>
    </source>
</evidence>
<feature type="transmembrane region" description="Helical" evidence="2">
    <location>
        <begin position="50"/>
        <end position="69"/>
    </location>
</feature>
<keyword evidence="2" id="KW-1133">Transmembrane helix</keyword>
<keyword evidence="4" id="KW-1185">Reference proteome</keyword>
<proteinExistence type="predicted"/>
<keyword evidence="2" id="KW-0472">Membrane</keyword>
<evidence type="ECO:0000313" key="4">
    <source>
        <dbReference type="Proteomes" id="UP000037660"/>
    </source>
</evidence>
<feature type="region of interest" description="Disordered" evidence="1">
    <location>
        <begin position="79"/>
        <end position="153"/>
    </location>
</feature>
<organism evidence="3 4">
    <name type="scientific">Piscinibacter sakaiensis</name>
    <name type="common">Ideonella sakaiensis</name>
    <dbReference type="NCBI Taxonomy" id="1547922"/>
    <lineage>
        <taxon>Bacteria</taxon>
        <taxon>Pseudomonadati</taxon>
        <taxon>Pseudomonadota</taxon>
        <taxon>Betaproteobacteria</taxon>
        <taxon>Burkholderiales</taxon>
        <taxon>Sphaerotilaceae</taxon>
        <taxon>Piscinibacter</taxon>
    </lineage>
</organism>
<dbReference type="STRING" id="1547922.ISF6_4572"/>
<name>A0A0K8NVH9_PISS1</name>
<reference evidence="3 4" key="2">
    <citation type="journal article" date="2016" name="Science">
        <title>A bacterium that degrades and assimilates poly(ethylene terephthalate).</title>
        <authorList>
            <person name="Yoshida S."/>
            <person name="Hiraga K."/>
            <person name="Takehana T."/>
            <person name="Taniguchi I."/>
            <person name="Yamaji H."/>
            <person name="Maeda Y."/>
            <person name="Toyohara K."/>
            <person name="Miyamoto K."/>
            <person name="Kimura Y."/>
            <person name="Oda K."/>
        </authorList>
    </citation>
    <scope>NUCLEOTIDE SEQUENCE [LARGE SCALE GENOMIC DNA]</scope>
    <source>
        <strain evidence="4">NBRC 110686 / TISTR 2288 / 201-F6</strain>
    </source>
</reference>
<evidence type="ECO:0000256" key="1">
    <source>
        <dbReference type="SAM" id="MobiDB-lite"/>
    </source>
</evidence>
<protein>
    <submittedName>
        <fullName evidence="3">Uncharacterized protein</fullName>
    </submittedName>
</protein>
<gene>
    <name evidence="3" type="ORF">ISF6_4572</name>
</gene>
<dbReference type="RefSeq" id="WP_054018525.1">
    <property type="nucleotide sequence ID" value="NZ_BBYR01000007.1"/>
</dbReference>
<comment type="caution">
    <text evidence="3">The sequence shown here is derived from an EMBL/GenBank/DDBJ whole genome shotgun (WGS) entry which is preliminary data.</text>
</comment>
<dbReference type="AlphaFoldDB" id="A0A0K8NVH9"/>
<reference evidence="4" key="1">
    <citation type="submission" date="2015-07" db="EMBL/GenBank/DDBJ databases">
        <title>Discovery of a poly(ethylene terephthalate assimilation.</title>
        <authorList>
            <person name="Yoshida S."/>
            <person name="Hiraga K."/>
            <person name="Takehana T."/>
            <person name="Taniguchi I."/>
            <person name="Yamaji H."/>
            <person name="Maeda Y."/>
            <person name="Toyohara K."/>
            <person name="Miyamoto K."/>
            <person name="Kimura Y."/>
            <person name="Oda K."/>
        </authorList>
    </citation>
    <scope>NUCLEOTIDE SEQUENCE [LARGE SCALE GENOMIC DNA]</scope>
    <source>
        <strain evidence="4">NBRC 110686 / TISTR 2288 / 201-F6</strain>
    </source>
</reference>
<dbReference type="EMBL" id="BBYR01000007">
    <property type="protein sequence ID" value="GAP34397.1"/>
    <property type="molecule type" value="Genomic_DNA"/>
</dbReference>
<evidence type="ECO:0000256" key="2">
    <source>
        <dbReference type="SAM" id="Phobius"/>
    </source>
</evidence>
<feature type="compositionally biased region" description="Low complexity" evidence="1">
    <location>
        <begin position="100"/>
        <end position="112"/>
    </location>
</feature>